<evidence type="ECO:0000313" key="2">
    <source>
        <dbReference type="EMBL" id="KZD51715.1"/>
    </source>
</evidence>
<keyword evidence="1" id="KW-0812">Transmembrane</keyword>
<feature type="transmembrane region" description="Helical" evidence="1">
    <location>
        <begin position="21"/>
        <end position="43"/>
    </location>
</feature>
<comment type="caution">
    <text evidence="2">The sequence shown here is derived from an EMBL/GenBank/DDBJ whole genome shotgun (WGS) entry which is preliminary data.</text>
</comment>
<name>A0A164KUN3_BACCE</name>
<keyword evidence="1" id="KW-0472">Membrane</keyword>
<proteinExistence type="predicted"/>
<gene>
    <name evidence="2" type="ORF">B4088_5889</name>
</gene>
<dbReference type="EMBL" id="LJKE01000121">
    <property type="protein sequence ID" value="KZD51715.1"/>
    <property type="molecule type" value="Genomic_DNA"/>
</dbReference>
<keyword evidence="1" id="KW-1133">Transmembrane helix</keyword>
<accession>A0A164KUN3</accession>
<sequence>MKRQIYNAKRFVGTTPIKKHAFMTYLLILLKYFIYSFMFFVFIDE</sequence>
<evidence type="ECO:0000313" key="3">
    <source>
        <dbReference type="Proteomes" id="UP000076482"/>
    </source>
</evidence>
<dbReference type="Proteomes" id="UP000076482">
    <property type="component" value="Unassembled WGS sequence"/>
</dbReference>
<protein>
    <submittedName>
        <fullName evidence="2">Uncharacterized protein</fullName>
    </submittedName>
</protein>
<dbReference type="PATRIC" id="fig|1396.535.peg.2521"/>
<reference evidence="2 3" key="1">
    <citation type="submission" date="2015-09" db="EMBL/GenBank/DDBJ databases">
        <title>Bacillus cereus food isolates.</title>
        <authorList>
            <person name="Boekhorst J."/>
        </authorList>
    </citation>
    <scope>NUCLEOTIDE SEQUENCE [LARGE SCALE GENOMIC DNA]</scope>
    <source>
        <strain evidence="2 3">B4088</strain>
    </source>
</reference>
<organism evidence="2 3">
    <name type="scientific">Bacillus cereus</name>
    <dbReference type="NCBI Taxonomy" id="1396"/>
    <lineage>
        <taxon>Bacteria</taxon>
        <taxon>Bacillati</taxon>
        <taxon>Bacillota</taxon>
        <taxon>Bacilli</taxon>
        <taxon>Bacillales</taxon>
        <taxon>Bacillaceae</taxon>
        <taxon>Bacillus</taxon>
        <taxon>Bacillus cereus group</taxon>
    </lineage>
</organism>
<dbReference type="AlphaFoldDB" id="A0A164KUN3"/>
<evidence type="ECO:0000256" key="1">
    <source>
        <dbReference type="SAM" id="Phobius"/>
    </source>
</evidence>